<dbReference type="PATRIC" id="fig|1774.35.peg.4517"/>
<comment type="caution">
    <text evidence="6">The sequence shown here is derived from an EMBL/GenBank/DDBJ whole genome shotgun (WGS) entry which is preliminary data.</text>
</comment>
<feature type="domain" description="HTH tetR-type" evidence="3">
    <location>
        <begin position="29"/>
        <end position="88"/>
    </location>
</feature>
<evidence type="ECO:0000313" key="5">
    <source>
        <dbReference type="EMBL" id="OHU58079.1"/>
    </source>
</evidence>
<keyword evidence="7" id="KW-1185">Reference proteome</keyword>
<evidence type="ECO:0000313" key="7">
    <source>
        <dbReference type="Proteomes" id="UP000179441"/>
    </source>
</evidence>
<evidence type="ECO:0000259" key="3">
    <source>
        <dbReference type="PROSITE" id="PS50977"/>
    </source>
</evidence>
<evidence type="ECO:0000313" key="6">
    <source>
        <dbReference type="EMBL" id="OHU79243.1"/>
    </source>
</evidence>
<gene>
    <name evidence="4" type="ORF">BKG62_14230</name>
    <name evidence="5" type="ORF">BKG82_10745</name>
    <name evidence="6" type="ORF">BKG84_13435</name>
</gene>
<evidence type="ECO:0000313" key="8">
    <source>
        <dbReference type="Proteomes" id="UP000180043"/>
    </source>
</evidence>
<feature type="DNA-binding region" description="H-T-H motif" evidence="2">
    <location>
        <begin position="51"/>
        <end position="70"/>
    </location>
</feature>
<dbReference type="Proteomes" id="UP000179441">
    <property type="component" value="Unassembled WGS sequence"/>
</dbReference>
<dbReference type="Proteomes" id="UP000180043">
    <property type="component" value="Unassembled WGS sequence"/>
</dbReference>
<keyword evidence="1 2" id="KW-0238">DNA-binding</keyword>
<evidence type="ECO:0000256" key="1">
    <source>
        <dbReference type="ARBA" id="ARBA00023125"/>
    </source>
</evidence>
<dbReference type="InterPro" id="IPR036271">
    <property type="entry name" value="Tet_transcr_reg_TetR-rel_C_sf"/>
</dbReference>
<proteinExistence type="predicted"/>
<dbReference type="InterPro" id="IPR001647">
    <property type="entry name" value="HTH_TetR"/>
</dbReference>
<dbReference type="Gene3D" id="1.10.357.10">
    <property type="entry name" value="Tetracycline Repressor, domain 2"/>
    <property type="match status" value="1"/>
</dbReference>
<dbReference type="OrthoDB" id="4542604at2"/>
<dbReference type="EMBL" id="MLHW01000009">
    <property type="protein sequence ID" value="OHT51965.1"/>
    <property type="molecule type" value="Genomic_DNA"/>
</dbReference>
<name>A0A0E3XRL8_MYCCH</name>
<accession>A0A0E3XRL8</accession>
<sequence length="249" mass="27608">MTYHPIARVSFVQPDSQELPAGRWDGQRERRRAEFVEAALAAIAEHGPQTSTEQIAVYVGVTRTKLYRHFDGAADLQRAVARRAGDMIIAELAPVWQPLGSMAQIIEAGIGAYVRFLVGHRNLYRYLARCSLSEGSDAPDAIADIKMSAGLHLSRVFAVYLEAFGVDTDAELLAMGIVGMAETSVSYWLDQPGQTSQERLIESLVRRIWLIVEDSLRAGGVYLDSEEPLPEPGEIARNVQRYRDPARLP</sequence>
<dbReference type="PANTHER" id="PTHR30055:SF226">
    <property type="entry name" value="HTH-TYPE TRANSCRIPTIONAL REGULATOR PKSA"/>
    <property type="match status" value="1"/>
</dbReference>
<dbReference type="EMBL" id="MLIS01000001">
    <property type="protein sequence ID" value="OHU79243.1"/>
    <property type="molecule type" value="Genomic_DNA"/>
</dbReference>
<dbReference type="InterPro" id="IPR050109">
    <property type="entry name" value="HTH-type_TetR-like_transc_reg"/>
</dbReference>
<dbReference type="Proteomes" id="UP000180113">
    <property type="component" value="Unassembled WGS sequence"/>
</dbReference>
<dbReference type="Pfam" id="PF00440">
    <property type="entry name" value="TetR_N"/>
    <property type="match status" value="1"/>
</dbReference>
<evidence type="ECO:0000313" key="9">
    <source>
        <dbReference type="Proteomes" id="UP000180113"/>
    </source>
</evidence>
<dbReference type="HOGENOM" id="CLU_069356_11_1_11"/>
<dbReference type="AlphaFoldDB" id="A0A0E3XRL8"/>
<dbReference type="SUPFAM" id="SSF48498">
    <property type="entry name" value="Tetracyclin repressor-like, C-terminal domain"/>
    <property type="match status" value="1"/>
</dbReference>
<dbReference type="PROSITE" id="PS50977">
    <property type="entry name" value="HTH_TETR_2"/>
    <property type="match status" value="1"/>
</dbReference>
<dbReference type="GO" id="GO:0003700">
    <property type="term" value="F:DNA-binding transcription factor activity"/>
    <property type="evidence" value="ECO:0007669"/>
    <property type="project" value="TreeGrafter"/>
</dbReference>
<protein>
    <submittedName>
        <fullName evidence="6">TetR family transcriptional regulator</fullName>
    </submittedName>
</protein>
<dbReference type="GO" id="GO:0000976">
    <property type="term" value="F:transcription cis-regulatory region binding"/>
    <property type="evidence" value="ECO:0007669"/>
    <property type="project" value="TreeGrafter"/>
</dbReference>
<evidence type="ECO:0000256" key="2">
    <source>
        <dbReference type="PROSITE-ProRule" id="PRU00335"/>
    </source>
</evidence>
<reference evidence="4 9" key="1">
    <citation type="submission" date="2016-10" db="EMBL/GenBank/DDBJ databases">
        <title>Evaluation of Human, Animal and Environmental Mycobacterium chelonae Isolates by Core Genome Phylogenomic Analysis, Targeted Gene Comparison, and Anti-microbial Susceptibility Patterns: A Tale of Mistaken Identities.</title>
        <authorList>
            <person name="Fogelson S.B."/>
            <person name="Camus A.C."/>
            <person name="Lorenz W."/>
            <person name="Vasireddy R."/>
            <person name="Vasireddy S."/>
            <person name="Smith T."/>
            <person name="Brown-Elliott B.A."/>
            <person name="Wallace R.J.Jr."/>
            <person name="Hasan N.A."/>
            <person name="Reischl U."/>
            <person name="Sanchez S."/>
        </authorList>
    </citation>
    <scope>NUCLEOTIDE SEQUENCE [LARGE SCALE GENOMIC DNA]</scope>
    <source>
        <strain evidence="4 9">42895</strain>
    </source>
</reference>
<evidence type="ECO:0000313" key="4">
    <source>
        <dbReference type="EMBL" id="OHT51965.1"/>
    </source>
</evidence>
<reference evidence="7 8" key="2">
    <citation type="submission" date="2016-10" db="EMBL/GenBank/DDBJ databases">
        <title>Evaluation of Human, Veterinary and Environmental Mycobacterium chelonae Isolates by Core Genome Phylogenomic Analysis, Targeted Gene Comparison, and Anti-microbial Susceptibility Patterns: A Tale of Mistaken Identities.</title>
        <authorList>
            <person name="Fogelson S.B."/>
            <person name="Camus A.C."/>
            <person name="Lorenz W."/>
            <person name="Vasireddy R."/>
            <person name="Vasireddy S."/>
            <person name="Smith T."/>
            <person name="Brown-Elliott B.A."/>
            <person name="Wallace R.J.Jr."/>
            <person name="Hasan N.A."/>
            <person name="Reischl U."/>
            <person name="Sanchez S."/>
        </authorList>
    </citation>
    <scope>NUCLEOTIDE SEQUENCE [LARGE SCALE GENOMIC DNA]</scope>
    <source>
        <strain evidence="5 8">15515</strain>
        <strain evidence="6 7">15518</strain>
    </source>
</reference>
<dbReference type="PANTHER" id="PTHR30055">
    <property type="entry name" value="HTH-TYPE TRANSCRIPTIONAL REGULATOR RUTR"/>
    <property type="match status" value="1"/>
</dbReference>
<dbReference type="InterPro" id="IPR009057">
    <property type="entry name" value="Homeodomain-like_sf"/>
</dbReference>
<organism evidence="6 7">
    <name type="scientific">Mycobacteroides chelonae</name>
    <name type="common">Mycobacterium chelonae</name>
    <dbReference type="NCBI Taxonomy" id="1774"/>
    <lineage>
        <taxon>Bacteria</taxon>
        <taxon>Bacillati</taxon>
        <taxon>Actinomycetota</taxon>
        <taxon>Actinomycetes</taxon>
        <taxon>Mycobacteriales</taxon>
        <taxon>Mycobacteriaceae</taxon>
        <taxon>Mycobacteroides</taxon>
    </lineage>
</organism>
<dbReference type="EMBL" id="MLIQ01000013">
    <property type="protein sequence ID" value="OHU58079.1"/>
    <property type="molecule type" value="Genomic_DNA"/>
</dbReference>
<dbReference type="SUPFAM" id="SSF46689">
    <property type="entry name" value="Homeodomain-like"/>
    <property type="match status" value="1"/>
</dbReference>